<keyword evidence="1" id="KW-0805">Transcription regulation</keyword>
<dbReference type="OrthoDB" id="9809338at2"/>
<dbReference type="InterPro" id="IPR003313">
    <property type="entry name" value="AraC-bd"/>
</dbReference>
<gene>
    <name evidence="6" type="ORF">RSO01_21470</name>
</gene>
<reference evidence="6 7" key="1">
    <citation type="submission" date="2019-07" db="EMBL/GenBank/DDBJ databases">
        <title>Whole genome shotgun sequence of Reyranella soli NBRC 108950.</title>
        <authorList>
            <person name="Hosoyama A."/>
            <person name="Uohara A."/>
            <person name="Ohji S."/>
            <person name="Ichikawa N."/>
        </authorList>
    </citation>
    <scope>NUCLEOTIDE SEQUENCE [LARGE SCALE GENOMIC DNA]</scope>
    <source>
        <strain evidence="6 7">NBRC 108950</strain>
    </source>
</reference>
<keyword evidence="7" id="KW-1185">Reference proteome</keyword>
<dbReference type="PROSITE" id="PS01124">
    <property type="entry name" value="HTH_ARAC_FAMILY_2"/>
    <property type="match status" value="1"/>
</dbReference>
<sequence>MVNDRIRFDEPRSGVQRLAARFGGHAYDTHRHETYGVGLTLWGAQSFHYRGALRTSRGGQVMVLHPDEAHDGHATVDAGFAYRMLYVDPATVSAAIGGNPPFVPEVVADDPVLADLLREAFADFPRSLEPLAVDAVVERLAGRLAARSDDQPRPRSAAVAHRAVACARDFLAAEAHRTVASEELEKVTGLDRFALSRHFRAATGTSPHRYQVGRRLAQAQKMIAEGVPLSDAAAATGFADQSHLTRHFSARFGLTPGRWATLARQS</sequence>
<dbReference type="Pfam" id="PF02311">
    <property type="entry name" value="AraC_binding"/>
    <property type="match status" value="1"/>
</dbReference>
<dbReference type="Proteomes" id="UP000321058">
    <property type="component" value="Unassembled WGS sequence"/>
</dbReference>
<dbReference type="RefSeq" id="WP_147149043.1">
    <property type="nucleotide sequence ID" value="NZ_BKAJ01000033.1"/>
</dbReference>
<comment type="caution">
    <text evidence="6">The sequence shown here is derived from an EMBL/GenBank/DDBJ whole genome shotgun (WGS) entry which is preliminary data.</text>
</comment>
<evidence type="ECO:0000313" key="7">
    <source>
        <dbReference type="Proteomes" id="UP000321058"/>
    </source>
</evidence>
<accession>A0A512N8I8</accession>
<dbReference type="AlphaFoldDB" id="A0A512N8I8"/>
<keyword evidence="4" id="KW-0804">Transcription</keyword>
<dbReference type="InterPro" id="IPR009057">
    <property type="entry name" value="Homeodomain-like_sf"/>
</dbReference>
<dbReference type="GO" id="GO:0043565">
    <property type="term" value="F:sequence-specific DNA binding"/>
    <property type="evidence" value="ECO:0007669"/>
    <property type="project" value="InterPro"/>
</dbReference>
<dbReference type="Gene3D" id="1.10.10.60">
    <property type="entry name" value="Homeodomain-like"/>
    <property type="match status" value="2"/>
</dbReference>
<dbReference type="PANTHER" id="PTHR46796:SF2">
    <property type="entry name" value="TRANSCRIPTIONAL REGULATORY PROTEIN"/>
    <property type="match status" value="1"/>
</dbReference>
<dbReference type="SUPFAM" id="SSF51215">
    <property type="entry name" value="Regulatory protein AraC"/>
    <property type="match status" value="1"/>
</dbReference>
<evidence type="ECO:0000256" key="2">
    <source>
        <dbReference type="ARBA" id="ARBA00023125"/>
    </source>
</evidence>
<dbReference type="PANTHER" id="PTHR46796">
    <property type="entry name" value="HTH-TYPE TRANSCRIPTIONAL ACTIVATOR RHAS-RELATED"/>
    <property type="match status" value="1"/>
</dbReference>
<keyword evidence="3" id="KW-0010">Activator</keyword>
<dbReference type="SUPFAM" id="SSF46689">
    <property type="entry name" value="Homeodomain-like"/>
    <property type="match status" value="2"/>
</dbReference>
<dbReference type="EMBL" id="BKAJ01000033">
    <property type="protein sequence ID" value="GEP54981.1"/>
    <property type="molecule type" value="Genomic_DNA"/>
</dbReference>
<proteinExistence type="predicted"/>
<feature type="domain" description="HTH araC/xylS-type" evidence="5">
    <location>
        <begin position="165"/>
        <end position="262"/>
    </location>
</feature>
<dbReference type="PROSITE" id="PS00041">
    <property type="entry name" value="HTH_ARAC_FAMILY_1"/>
    <property type="match status" value="1"/>
</dbReference>
<name>A0A512N8I8_9HYPH</name>
<dbReference type="InterPro" id="IPR050204">
    <property type="entry name" value="AraC_XylS_family_regulators"/>
</dbReference>
<evidence type="ECO:0000313" key="6">
    <source>
        <dbReference type="EMBL" id="GEP54981.1"/>
    </source>
</evidence>
<dbReference type="InterPro" id="IPR037923">
    <property type="entry name" value="HTH-like"/>
</dbReference>
<evidence type="ECO:0000256" key="1">
    <source>
        <dbReference type="ARBA" id="ARBA00023015"/>
    </source>
</evidence>
<dbReference type="InterPro" id="IPR018062">
    <property type="entry name" value="HTH_AraC-typ_CS"/>
</dbReference>
<dbReference type="SMART" id="SM00342">
    <property type="entry name" value="HTH_ARAC"/>
    <property type="match status" value="1"/>
</dbReference>
<protein>
    <submittedName>
        <fullName evidence="6">AraC family transcriptional regulator</fullName>
    </submittedName>
</protein>
<organism evidence="6 7">
    <name type="scientific">Reyranella soli</name>
    <dbReference type="NCBI Taxonomy" id="1230389"/>
    <lineage>
        <taxon>Bacteria</taxon>
        <taxon>Pseudomonadati</taxon>
        <taxon>Pseudomonadota</taxon>
        <taxon>Alphaproteobacteria</taxon>
        <taxon>Hyphomicrobiales</taxon>
        <taxon>Reyranellaceae</taxon>
        <taxon>Reyranella</taxon>
    </lineage>
</organism>
<dbReference type="Pfam" id="PF12833">
    <property type="entry name" value="HTH_18"/>
    <property type="match status" value="1"/>
</dbReference>
<evidence type="ECO:0000256" key="3">
    <source>
        <dbReference type="ARBA" id="ARBA00023159"/>
    </source>
</evidence>
<dbReference type="InterPro" id="IPR018060">
    <property type="entry name" value="HTH_AraC"/>
</dbReference>
<keyword evidence="2" id="KW-0238">DNA-binding</keyword>
<evidence type="ECO:0000259" key="5">
    <source>
        <dbReference type="PROSITE" id="PS01124"/>
    </source>
</evidence>
<dbReference type="GO" id="GO:0003700">
    <property type="term" value="F:DNA-binding transcription factor activity"/>
    <property type="evidence" value="ECO:0007669"/>
    <property type="project" value="InterPro"/>
</dbReference>
<evidence type="ECO:0000256" key="4">
    <source>
        <dbReference type="ARBA" id="ARBA00023163"/>
    </source>
</evidence>